<proteinExistence type="predicted"/>
<dbReference type="InterPro" id="IPR029526">
    <property type="entry name" value="PGBD"/>
</dbReference>
<feature type="domain" description="PiggyBac transposable element-derived protein" evidence="1">
    <location>
        <begin position="301"/>
        <end position="492"/>
    </location>
</feature>
<dbReference type="PANTHER" id="PTHR46599:SF3">
    <property type="entry name" value="PIGGYBAC TRANSPOSABLE ELEMENT-DERIVED PROTEIN 4"/>
    <property type="match status" value="1"/>
</dbReference>
<reference evidence="2" key="2">
    <citation type="submission" date="2022-06" db="UniProtKB">
        <authorList>
            <consortium name="EnsemblMetazoa"/>
        </authorList>
    </citation>
    <scope>IDENTIFICATION</scope>
    <source>
        <strain evidence="2">p50T (Dazao)</strain>
    </source>
</reference>
<organism evidence="2 3">
    <name type="scientific">Bombyx mori</name>
    <name type="common">Silk moth</name>
    <dbReference type="NCBI Taxonomy" id="7091"/>
    <lineage>
        <taxon>Eukaryota</taxon>
        <taxon>Metazoa</taxon>
        <taxon>Ecdysozoa</taxon>
        <taxon>Arthropoda</taxon>
        <taxon>Hexapoda</taxon>
        <taxon>Insecta</taxon>
        <taxon>Pterygota</taxon>
        <taxon>Neoptera</taxon>
        <taxon>Endopterygota</taxon>
        <taxon>Lepidoptera</taxon>
        <taxon>Glossata</taxon>
        <taxon>Ditrysia</taxon>
        <taxon>Bombycoidea</taxon>
        <taxon>Bombycidae</taxon>
        <taxon>Bombycinae</taxon>
        <taxon>Bombyx</taxon>
    </lineage>
</organism>
<protein>
    <recommendedName>
        <fullName evidence="1">PiggyBac transposable element-derived protein domain-containing protein</fullName>
    </recommendedName>
</protein>
<evidence type="ECO:0000259" key="1">
    <source>
        <dbReference type="Pfam" id="PF13843"/>
    </source>
</evidence>
<dbReference type="Proteomes" id="UP000005204">
    <property type="component" value="Unassembled WGS sequence"/>
</dbReference>
<name>A0A8R2M8I9_BOMMO</name>
<accession>A0A8R2M8I9</accession>
<evidence type="ECO:0000313" key="3">
    <source>
        <dbReference type="Proteomes" id="UP000005204"/>
    </source>
</evidence>
<reference evidence="3" key="1">
    <citation type="journal article" date="2008" name="Insect Biochem. Mol. Biol.">
        <title>The genome of a lepidopteran model insect, the silkworm Bombyx mori.</title>
        <authorList>
            <consortium name="International Silkworm Genome Consortium"/>
        </authorList>
    </citation>
    <scope>NUCLEOTIDE SEQUENCE [LARGE SCALE GENOMIC DNA]</scope>
    <source>
        <strain evidence="3">p50T</strain>
    </source>
</reference>
<keyword evidence="3" id="KW-1185">Reference proteome</keyword>
<dbReference type="PANTHER" id="PTHR46599">
    <property type="entry name" value="PIGGYBAC TRANSPOSABLE ELEMENT-DERIVED PROTEIN 4"/>
    <property type="match status" value="1"/>
</dbReference>
<evidence type="ECO:0000313" key="2">
    <source>
        <dbReference type="EnsemblMetazoa" id="XP_037877014.1"/>
    </source>
</evidence>
<dbReference type="Pfam" id="PF13843">
    <property type="entry name" value="DDE_Tnp_1_7"/>
    <property type="match status" value="1"/>
</dbReference>
<dbReference type="AlphaFoldDB" id="A0A8R2M8I9"/>
<sequence length="523" mass="59019">MEGTTPDFMIPLRLLAQAVQSAGTPARTAQEPVMEITKEEEEDDYVIEGTTPDFMIPQPPLIQAVQSADTPARTAQEPVMEITKEEEEDDDVMEGTTPDFMIPLRLLAQTVQSAGTPAQTAQEPIMEITKEEEEDDYVIEGTTPDFMIPQPPLAQAVQSAGTPARTAEEPVMASTTSTTASGFGRSAYEFDVEVHIKRDFKEPGEGSEVELEEDPVDITLKPRKVDEYPVDSESLAAPSLVEAINSIDAEADLALRTVLDPGPDQDLLSFDWRCDAENFEGVREVFTVPSTGPTFKSAELTPLGVFLKIWDADIIARIVRETNRYGGEMLRRNEKPNSRLKRWQDVTDDDIKKFFAIIILQSLVTNNVEREYWYPKLDELRIGNFGDIMPYNRFLIIKRCLHFVNNASLPVPSNRLDKIMPVIEHLNEKFSSLYILEQNVAIDESLLLWKGRLTFSQKIDKKKARVGMKSYELYESRTGYLWRMEVYSGKGHIHVAQVGVQEPVEEHEEGMSQRVLLLRLCSL</sequence>
<dbReference type="EnsemblMetazoa" id="XM_038021086.1">
    <property type="protein sequence ID" value="XP_037877014.1"/>
    <property type="gene ID" value="LOC105841883"/>
</dbReference>